<dbReference type="PANTHER" id="PTHR43547">
    <property type="entry name" value="TWO-COMPONENT HISTIDINE KINASE"/>
    <property type="match status" value="1"/>
</dbReference>
<dbReference type="Pfam" id="PF07495">
    <property type="entry name" value="Y_Y_Y"/>
    <property type="match status" value="1"/>
</dbReference>
<organism evidence="7 8">
    <name type="scientific">Bacteroides graminisolvens</name>
    <dbReference type="NCBI Taxonomy" id="477666"/>
    <lineage>
        <taxon>Bacteria</taxon>
        <taxon>Pseudomonadati</taxon>
        <taxon>Bacteroidota</taxon>
        <taxon>Bacteroidia</taxon>
        <taxon>Bacteroidales</taxon>
        <taxon>Bacteroidaceae</taxon>
        <taxon>Bacteroides</taxon>
    </lineage>
</organism>
<dbReference type="PROSITE" id="PS01124">
    <property type="entry name" value="HTH_ARAC_FAMILY_2"/>
    <property type="match status" value="1"/>
</dbReference>
<dbReference type="AlphaFoldDB" id="A0A3D2SFF6"/>
<name>A0A3D2SFF6_9BACE</name>
<dbReference type="Gene3D" id="2.60.40.10">
    <property type="entry name" value="Immunoglobulins"/>
    <property type="match status" value="1"/>
</dbReference>
<dbReference type="Gene3D" id="1.10.10.60">
    <property type="entry name" value="Homeodomain-like"/>
    <property type="match status" value="1"/>
</dbReference>
<gene>
    <name evidence="7" type="ORF">DHW31_05525</name>
</gene>
<keyword evidence="5" id="KW-1133">Transmembrane helix</keyword>
<dbReference type="GO" id="GO:0043565">
    <property type="term" value="F:sequence-specific DNA binding"/>
    <property type="evidence" value="ECO:0007669"/>
    <property type="project" value="InterPro"/>
</dbReference>
<dbReference type="GO" id="GO:0000155">
    <property type="term" value="F:phosphorelay sensor kinase activity"/>
    <property type="evidence" value="ECO:0007669"/>
    <property type="project" value="TreeGrafter"/>
</dbReference>
<sequence>MKALFVFPVRVCISVHILCLLIIPPLFASKGIVSHLQFKEYSTLNGLPNNDVQTLFQDSNGFVWIGTKYGLFRYDGYGIQEIKSNLHNPSLLTSNNIQCITEDKLNRLWIGTDNGFNVFNKKTRAIEKIIIPNAKSNNIACILILDNDNALIGTENGLYRYQYSRQTFIELTAKNTAGVFNPTTVKSLLKDSRGDVWIGTWASGLYRLNPTTQKMYHYPPLNQQNSAHYIFEDSRGTIWVAGWSNGLHRLHLAANRSLTGFDTFTHDARNPNSLADNLVYAISEDPLTKTLWVGSSVGLSITDAANPGQFINYQVHASPHELPAAEIDAVLYDANNNKMWLGSLGGGVIHTNTSKPFFQNNMTISSSRRVFATSIYSLYVDQEDCWIGVENHGVMRYSHDTDQYEEYNQIKEFSQIESMSTVFDILKDRRSHTIYFASYSDGLYVYQKGKNVKNYRYTNCHFLPVNHLTALHQDNKGNIWIATKGGLGVMAPDGYRTSVALFSIGINKVADPDIRDVITDHQNHLWMATSTQGIIRLEANPRALQQAKPHIYNPARGTLSAKHVLCLFIDSKKQLWAGTEGSGLCLYDPSSDTFVDKHLAYNLPGDMVSSIEEDESGNLWLGTNSGLVRVSSPGDDAATRIRIFTTGDGLQDNYFIPNSSCHFQHKLYFGSTKGFISFVPEELKNVSQNVNLQLTEIYIRGRKLSQLPADKRRKISAYSSEFAESITVPFEYNDVRIEFASLTYNNPLLNKYAYKLENMDDDWKYTDGTHRLAEYNNLPSGNYRFLIKATNENGDWSDVRQLNIKVLSPWWATWWAYTLYTFLLTLFAYYVWQDVKRRITLKNSLRMHVMETYNKNEKERKMVVEVDNIRVPGSDELFLEQAIDCVKKHMTDSEFGVSEFVEAMSTSKTTLYTRLKELTGMNLSGFIQSIRLKAACQIMQEQPGIRISDLAYAVGFNDPKYFSRCFKNNYGMQPKEYLKRYQPKTEREVL</sequence>
<dbReference type="InterPro" id="IPR009057">
    <property type="entry name" value="Homeodomain-like_sf"/>
</dbReference>
<proteinExistence type="predicted"/>
<keyword evidence="3" id="KW-0238">DNA-binding</keyword>
<keyword evidence="1" id="KW-0597">Phosphoprotein</keyword>
<evidence type="ECO:0000256" key="1">
    <source>
        <dbReference type="ARBA" id="ARBA00022553"/>
    </source>
</evidence>
<dbReference type="PANTHER" id="PTHR43547:SF2">
    <property type="entry name" value="HYBRID SIGNAL TRANSDUCTION HISTIDINE KINASE C"/>
    <property type="match status" value="1"/>
</dbReference>
<evidence type="ECO:0000256" key="4">
    <source>
        <dbReference type="ARBA" id="ARBA00023163"/>
    </source>
</evidence>
<keyword evidence="5" id="KW-0812">Transmembrane</keyword>
<evidence type="ECO:0000259" key="6">
    <source>
        <dbReference type="PROSITE" id="PS01124"/>
    </source>
</evidence>
<accession>A0A3D2SFF6</accession>
<dbReference type="InterPro" id="IPR011110">
    <property type="entry name" value="Reg_prop"/>
</dbReference>
<dbReference type="Pfam" id="PF12833">
    <property type="entry name" value="HTH_18"/>
    <property type="match status" value="1"/>
</dbReference>
<dbReference type="InterPro" id="IPR015943">
    <property type="entry name" value="WD40/YVTN_repeat-like_dom_sf"/>
</dbReference>
<dbReference type="InterPro" id="IPR013783">
    <property type="entry name" value="Ig-like_fold"/>
</dbReference>
<reference evidence="7 8" key="1">
    <citation type="journal article" date="2018" name="Nat. Biotechnol.">
        <title>A standardized bacterial taxonomy based on genome phylogeny substantially revises the tree of life.</title>
        <authorList>
            <person name="Parks D.H."/>
            <person name="Chuvochina M."/>
            <person name="Waite D.W."/>
            <person name="Rinke C."/>
            <person name="Skarshewski A."/>
            <person name="Chaumeil P.A."/>
            <person name="Hugenholtz P."/>
        </authorList>
    </citation>
    <scope>NUCLEOTIDE SEQUENCE [LARGE SCALE GENOMIC DNA]</scope>
    <source>
        <strain evidence="7">UBA9667</strain>
    </source>
</reference>
<keyword evidence="2" id="KW-0805">Transcription regulation</keyword>
<dbReference type="SMART" id="SM00342">
    <property type="entry name" value="HTH_ARAC"/>
    <property type="match status" value="1"/>
</dbReference>
<evidence type="ECO:0000313" key="8">
    <source>
        <dbReference type="Proteomes" id="UP000263098"/>
    </source>
</evidence>
<dbReference type="PRINTS" id="PR00032">
    <property type="entry name" value="HTHARAC"/>
</dbReference>
<dbReference type="Pfam" id="PF07494">
    <property type="entry name" value="Reg_prop"/>
    <property type="match status" value="5"/>
</dbReference>
<dbReference type="SUPFAM" id="SSF63829">
    <property type="entry name" value="Calcium-dependent phosphotriesterase"/>
    <property type="match status" value="3"/>
</dbReference>
<feature type="domain" description="HTH araC/xylS-type" evidence="6">
    <location>
        <begin position="880"/>
        <end position="980"/>
    </location>
</feature>
<keyword evidence="4" id="KW-0804">Transcription</keyword>
<dbReference type="InterPro" id="IPR011123">
    <property type="entry name" value="Y_Y_Y"/>
</dbReference>
<dbReference type="SUPFAM" id="SSF46689">
    <property type="entry name" value="Homeodomain-like"/>
    <property type="match status" value="1"/>
</dbReference>
<comment type="caution">
    <text evidence="7">The sequence shown here is derived from an EMBL/GenBank/DDBJ whole genome shotgun (WGS) entry which is preliminary data.</text>
</comment>
<keyword evidence="5" id="KW-0472">Membrane</keyword>
<dbReference type="EMBL" id="DPVG01000201">
    <property type="protein sequence ID" value="HCK24240.1"/>
    <property type="molecule type" value="Genomic_DNA"/>
</dbReference>
<dbReference type="Gene3D" id="2.130.10.10">
    <property type="entry name" value="YVTN repeat-like/Quinoprotein amine dehydrogenase"/>
    <property type="match status" value="2"/>
</dbReference>
<feature type="transmembrane region" description="Helical" evidence="5">
    <location>
        <begin position="810"/>
        <end position="832"/>
    </location>
</feature>
<protein>
    <recommendedName>
        <fullName evidence="6">HTH araC/xylS-type domain-containing protein</fullName>
    </recommendedName>
</protein>
<dbReference type="InterPro" id="IPR020449">
    <property type="entry name" value="Tscrpt_reg_AraC-type_HTH"/>
</dbReference>
<evidence type="ECO:0000313" key="7">
    <source>
        <dbReference type="EMBL" id="HCK24240.1"/>
    </source>
</evidence>
<dbReference type="GO" id="GO:0003700">
    <property type="term" value="F:DNA-binding transcription factor activity"/>
    <property type="evidence" value="ECO:0007669"/>
    <property type="project" value="InterPro"/>
</dbReference>
<evidence type="ECO:0000256" key="2">
    <source>
        <dbReference type="ARBA" id="ARBA00023015"/>
    </source>
</evidence>
<evidence type="ECO:0000256" key="3">
    <source>
        <dbReference type="ARBA" id="ARBA00023125"/>
    </source>
</evidence>
<evidence type="ECO:0000256" key="5">
    <source>
        <dbReference type="SAM" id="Phobius"/>
    </source>
</evidence>
<dbReference type="InterPro" id="IPR018060">
    <property type="entry name" value="HTH_AraC"/>
</dbReference>
<dbReference type="Proteomes" id="UP000263098">
    <property type="component" value="Unassembled WGS sequence"/>
</dbReference>